<feature type="transmembrane region" description="Helical" evidence="1">
    <location>
        <begin position="80"/>
        <end position="99"/>
    </location>
</feature>
<comment type="caution">
    <text evidence="2">The sequence shown here is derived from an EMBL/GenBank/DDBJ whole genome shotgun (WGS) entry which is preliminary data.</text>
</comment>
<reference evidence="2 3" key="1">
    <citation type="submission" date="2017-03" db="EMBL/GenBank/DDBJ databases">
        <title>Genomes of endolithic fungi from Antarctica.</title>
        <authorList>
            <person name="Coleine C."/>
            <person name="Masonjones S."/>
            <person name="Stajich J.E."/>
        </authorList>
    </citation>
    <scope>NUCLEOTIDE SEQUENCE [LARGE SCALE GENOMIC DNA]</scope>
    <source>
        <strain evidence="2 3">CCFEE 6314</strain>
    </source>
</reference>
<evidence type="ECO:0000313" key="3">
    <source>
        <dbReference type="Proteomes" id="UP000288859"/>
    </source>
</evidence>
<keyword evidence="1" id="KW-1133">Transmembrane helix</keyword>
<protein>
    <submittedName>
        <fullName evidence="2">Uncharacterized protein</fullName>
    </submittedName>
</protein>
<dbReference type="Proteomes" id="UP000288859">
    <property type="component" value="Unassembled WGS sequence"/>
</dbReference>
<dbReference type="InterPro" id="IPR021840">
    <property type="entry name" value="DUF3433"/>
</dbReference>
<feature type="transmembrane region" description="Helical" evidence="1">
    <location>
        <begin position="656"/>
        <end position="676"/>
    </location>
</feature>
<sequence length="1245" mass="137158">MALQGIRGYAPLNLNDGNQTTPKPNHSPFEVTTAYDPADISQHGLSPTQSFRFTNSLPPASSRPSKRLDTEWDPFFLRKWVLLCFALFFALVIASLQILYSVSLKNDGIATSDGGKHYLWTYGPTALFVVVTVLWRQVDYAAKSIQPWAEMAKGPRPASNSLLLDYVTPLQIVAFWKSLRNRHFVVASTILVFVLVKVITVASTGIFSLQAVPKNNIATVMALNNTFDASDFQHAAAVDTRPAYIVYGHREYNNTLPVGTTDSYAVQTFAPKNGFVNGSITYTAEVDVFSASIDCETGTLTYVRSYDSRSTAPVASYYNTSISLPDCEVLNAHLDAPDWYYQQNDTQHRFGYRGTFQNATCTNLAEDDPTRERYLIAFAYSEGAGQNNNTMLNSSHVVCKPRYLLETATVAMNPDGQVVSLVATGKSRTLSDFTDGDIGLGVYASVSQTYALAATSEELVLDPFTSLMQQDTVDFENSIVLDNQYLNTTGNRIFSKVAAQVAHMYLLKQTSVDSQPAVEGLVSKHTNRLVVQQTPVRVMQGVAATMLILSLIMAFATPRGVVPRSVDSIVAIAAILARSPQLERQLRETGHMDMNELASLLSPFLFWTRIDNTNDTRTFSIQMASKLDNNFGPSPTSREIRVHGIKWTRPFVLRRIAILTTILLSIAAIITLEILLSRSQANNGLANVANDTSTRYSWLYVPMIVFLLLGTLFNIMDFEIEFNESYHALSKGFCDAQSSMLWYPLRHVSFHATWNGLKHSRFALTAASASAILAPFLTIVVAGLFSARATLHTSPINVEALDWFNTTGSTSSSSAELPSLVIQGNMSYPSFTFDELAFPRLAVDGEADLNGTITVNTPALRAGVICTPVPESRILEAQISEGGYLVTNISTPDGCGNSGRIEDPVYYFLNTNLQAPINASGYFGDSLSIGFEDNCPTIALYYGHVTDNAVDEFIAILCTQFIERVDAELMLTVPDLEIVSPATVATDSAANYSDWHESFPSFQTINITGTNDVFSSTFNALVYGRDGIPQEELLNATNLISGYTHLYRQYVAQVLNIYFRAELSTLPANESELVVNPLVATLDDFNHFRLVQSPLSTHLLVGVLSVLTICALVMLITVDMRHVLPKPVGSVAAVASLLAGSTLVDERSGLIPKGSEFWSDEKWDKAGIWQGQMFRMGYWNKFQEPVDSNSRVMLPMFGDSDTGMGEDRELTKSYRIDARQKMYALTQYGSGQGDQGQDDVWPSTR</sequence>
<gene>
    <name evidence="2" type="ORF">B0A52_10339</name>
</gene>
<feature type="transmembrane region" description="Helical" evidence="1">
    <location>
        <begin position="119"/>
        <end position="135"/>
    </location>
</feature>
<feature type="transmembrane region" description="Helical" evidence="1">
    <location>
        <begin position="184"/>
        <end position="207"/>
    </location>
</feature>
<accession>A0A438MRV8</accession>
<feature type="transmembrane region" description="Helical" evidence="1">
    <location>
        <begin position="1099"/>
        <end position="1118"/>
    </location>
</feature>
<feature type="transmembrane region" description="Helical" evidence="1">
    <location>
        <begin position="696"/>
        <end position="716"/>
    </location>
</feature>
<name>A0A438MRV8_EXOME</name>
<proteinExistence type="predicted"/>
<dbReference type="Pfam" id="PF11915">
    <property type="entry name" value="DUF3433"/>
    <property type="match status" value="2"/>
</dbReference>
<keyword evidence="1" id="KW-0472">Membrane</keyword>
<dbReference type="OrthoDB" id="5332281at2759"/>
<evidence type="ECO:0000256" key="1">
    <source>
        <dbReference type="SAM" id="Phobius"/>
    </source>
</evidence>
<keyword evidence="1" id="KW-0812">Transmembrane</keyword>
<evidence type="ECO:0000313" key="2">
    <source>
        <dbReference type="EMBL" id="RVX65823.1"/>
    </source>
</evidence>
<feature type="transmembrane region" description="Helical" evidence="1">
    <location>
        <begin position="762"/>
        <end position="785"/>
    </location>
</feature>
<organism evidence="2 3">
    <name type="scientific">Exophiala mesophila</name>
    <name type="common">Black yeast-like fungus</name>
    <dbReference type="NCBI Taxonomy" id="212818"/>
    <lineage>
        <taxon>Eukaryota</taxon>
        <taxon>Fungi</taxon>
        <taxon>Dikarya</taxon>
        <taxon>Ascomycota</taxon>
        <taxon>Pezizomycotina</taxon>
        <taxon>Eurotiomycetes</taxon>
        <taxon>Chaetothyriomycetidae</taxon>
        <taxon>Chaetothyriales</taxon>
        <taxon>Herpotrichiellaceae</taxon>
        <taxon>Exophiala</taxon>
    </lineage>
</organism>
<dbReference type="PANTHER" id="PTHR37544">
    <property type="entry name" value="SPRAY-RELATED"/>
    <property type="match status" value="1"/>
</dbReference>
<dbReference type="EMBL" id="NAJM01000078">
    <property type="protein sequence ID" value="RVX65823.1"/>
    <property type="molecule type" value="Genomic_DNA"/>
</dbReference>
<dbReference type="AlphaFoldDB" id="A0A438MRV8"/>
<dbReference type="VEuPathDB" id="FungiDB:PV10_05244"/>
<dbReference type="PANTHER" id="PTHR37544:SF1">
    <property type="entry name" value="PHOSPHORIBOSYLAMINOIMIDAZOLE-SUCCINOCARBOXAMIDE SYNTHASE"/>
    <property type="match status" value="1"/>
</dbReference>